<dbReference type="InterPro" id="IPR043519">
    <property type="entry name" value="NT_sf"/>
</dbReference>
<dbReference type="SUPFAM" id="SSF81301">
    <property type="entry name" value="Nucleotidyltransferase"/>
    <property type="match status" value="1"/>
</dbReference>
<proteinExistence type="predicted"/>
<organism evidence="3 4">
    <name type="scientific">Thiohalocapsa halophila</name>
    <dbReference type="NCBI Taxonomy" id="69359"/>
    <lineage>
        <taxon>Bacteria</taxon>
        <taxon>Pseudomonadati</taxon>
        <taxon>Pseudomonadota</taxon>
        <taxon>Gammaproteobacteria</taxon>
        <taxon>Chromatiales</taxon>
        <taxon>Chromatiaceae</taxon>
        <taxon>Thiohalocapsa</taxon>
    </lineage>
</organism>
<comment type="caution">
    <text evidence="3">The sequence shown here is derived from an EMBL/GenBank/DDBJ whole genome shotgun (WGS) entry which is preliminary data.</text>
</comment>
<evidence type="ECO:0000313" key="4">
    <source>
        <dbReference type="Proteomes" id="UP000748752"/>
    </source>
</evidence>
<feature type="region of interest" description="Disordered" evidence="1">
    <location>
        <begin position="1"/>
        <end position="25"/>
    </location>
</feature>
<dbReference type="Gene3D" id="3.30.460.10">
    <property type="entry name" value="Beta Polymerase, domain 2"/>
    <property type="match status" value="1"/>
</dbReference>
<dbReference type="EMBL" id="NRRV01000020">
    <property type="protein sequence ID" value="MBK1631041.1"/>
    <property type="molecule type" value="Genomic_DNA"/>
</dbReference>
<feature type="domain" description="Polymerase nucleotidyl transferase" evidence="2">
    <location>
        <begin position="40"/>
        <end position="100"/>
    </location>
</feature>
<dbReference type="InterPro" id="IPR002934">
    <property type="entry name" value="Polymerase_NTP_transf_dom"/>
</dbReference>
<evidence type="ECO:0000313" key="3">
    <source>
        <dbReference type="EMBL" id="MBK1631041.1"/>
    </source>
</evidence>
<protein>
    <recommendedName>
        <fullName evidence="2">Polymerase nucleotidyl transferase domain-containing protein</fullName>
    </recommendedName>
</protein>
<keyword evidence="4" id="KW-1185">Reference proteome</keyword>
<name>A0ABS1CGJ4_9GAMM</name>
<dbReference type="Pfam" id="PF01909">
    <property type="entry name" value="NTP_transf_2"/>
    <property type="match status" value="1"/>
</dbReference>
<reference evidence="3 4" key="1">
    <citation type="journal article" date="2020" name="Microorganisms">
        <title>Osmotic Adaptation and Compatible Solute Biosynthesis of Phototrophic Bacteria as Revealed from Genome Analyses.</title>
        <authorList>
            <person name="Imhoff J.F."/>
            <person name="Rahn T."/>
            <person name="Kunzel S."/>
            <person name="Keller A."/>
            <person name="Neulinger S.C."/>
        </authorList>
    </citation>
    <scope>NUCLEOTIDE SEQUENCE [LARGE SCALE GENOMIC DNA]</scope>
    <source>
        <strain evidence="3 4">DSM 6210</strain>
    </source>
</reference>
<dbReference type="Proteomes" id="UP000748752">
    <property type="component" value="Unassembled WGS sequence"/>
</dbReference>
<dbReference type="CDD" id="cd05403">
    <property type="entry name" value="NT_KNTase_like"/>
    <property type="match status" value="1"/>
</dbReference>
<gene>
    <name evidence="3" type="ORF">CKO31_09875</name>
</gene>
<evidence type="ECO:0000259" key="2">
    <source>
        <dbReference type="Pfam" id="PF01909"/>
    </source>
</evidence>
<evidence type="ECO:0000256" key="1">
    <source>
        <dbReference type="SAM" id="MobiDB-lite"/>
    </source>
</evidence>
<sequence>MQASDTARPAPESDEAYPVASRRSPLTPGERALLDGFVARVLTALGEASIGRIIAFGSRARGGGHADSDLDVAVLTAPAADMDRTGAAQRALAEIAEAAQNGWDVLPPLRPVLLDPAHPRNASERALLRAIEHEGIVLWSSRTT</sequence>
<dbReference type="RefSeq" id="WP_200236602.1">
    <property type="nucleotide sequence ID" value="NZ_NRRV01000020.1"/>
</dbReference>
<accession>A0ABS1CGJ4</accession>